<keyword evidence="4" id="KW-0443">Lipid metabolism</keyword>
<dbReference type="Proteomes" id="UP001168098">
    <property type="component" value="Unassembled WGS sequence"/>
</dbReference>
<dbReference type="PANTHER" id="PTHR46020">
    <property type="entry name" value="OSJNBB0059K02.9 PROTEIN"/>
    <property type="match status" value="1"/>
</dbReference>
<evidence type="ECO:0000256" key="5">
    <source>
        <dbReference type="SAM" id="Phobius"/>
    </source>
</evidence>
<gene>
    <name evidence="6" type="ORF">PVL29_010582</name>
</gene>
<dbReference type="Gene3D" id="3.40.50.1110">
    <property type="entry name" value="SGNH hydrolase"/>
    <property type="match status" value="1"/>
</dbReference>
<evidence type="ECO:0000256" key="2">
    <source>
        <dbReference type="ARBA" id="ARBA00022801"/>
    </source>
</evidence>
<dbReference type="PANTHER" id="PTHR46020:SF32">
    <property type="entry name" value="GDSL ESTERASE_LIPASE"/>
    <property type="match status" value="1"/>
</dbReference>
<evidence type="ECO:0000313" key="7">
    <source>
        <dbReference type="Proteomes" id="UP001168098"/>
    </source>
</evidence>
<keyword evidence="2" id="KW-0378">Hydrolase</keyword>
<dbReference type="InterPro" id="IPR036514">
    <property type="entry name" value="SGNH_hydro_sf"/>
</dbReference>
<proteinExistence type="inferred from homology"/>
<dbReference type="AlphaFoldDB" id="A0AA38ZUQ9"/>
<keyword evidence="3" id="KW-0442">Lipid degradation</keyword>
<evidence type="ECO:0000256" key="1">
    <source>
        <dbReference type="ARBA" id="ARBA00008668"/>
    </source>
</evidence>
<name>A0AA38ZUQ9_VITRO</name>
<evidence type="ECO:0008006" key="8">
    <source>
        <dbReference type="Google" id="ProtNLM"/>
    </source>
</evidence>
<feature type="transmembrane region" description="Helical" evidence="5">
    <location>
        <begin position="170"/>
        <end position="201"/>
    </location>
</feature>
<keyword evidence="5" id="KW-0812">Transmembrane</keyword>
<evidence type="ECO:0000256" key="4">
    <source>
        <dbReference type="ARBA" id="ARBA00023098"/>
    </source>
</evidence>
<evidence type="ECO:0000313" key="6">
    <source>
        <dbReference type="EMBL" id="KAJ9695157.1"/>
    </source>
</evidence>
<keyword evidence="5" id="KW-0472">Membrane</keyword>
<dbReference type="SUPFAM" id="SSF52266">
    <property type="entry name" value="SGNH hydrolase"/>
    <property type="match status" value="1"/>
</dbReference>
<dbReference type="GO" id="GO:0016788">
    <property type="term" value="F:hydrolase activity, acting on ester bonds"/>
    <property type="evidence" value="ECO:0007669"/>
    <property type="project" value="InterPro"/>
</dbReference>
<dbReference type="EMBL" id="JARBHA010000008">
    <property type="protein sequence ID" value="KAJ9695157.1"/>
    <property type="molecule type" value="Genomic_DNA"/>
</dbReference>
<keyword evidence="7" id="KW-1185">Reference proteome</keyword>
<keyword evidence="5" id="KW-1133">Transmembrane helix</keyword>
<dbReference type="GO" id="GO:0016042">
    <property type="term" value="P:lipid catabolic process"/>
    <property type="evidence" value="ECO:0007669"/>
    <property type="project" value="UniProtKB-KW"/>
</dbReference>
<sequence>MNFAFGGTGVFDTLVALPNMTTQIDFLQELLSNKVYTWPDLQSSVALVSIAGNDYSAYLARGGSFQTLQSFIPLVVDQLVVDLKRLHGMGMKKVAVTALEPLGCLPQATVASSFQECNGTQNTAVTFHNLLLSQAVTKLNNETKDSSFVILDLYASFMSVLENKADHLGIYLYTFLLFFFFSLFGTEILRQLVFIFIYFFYSGSSKFENPLKPCCMGLSSKYSCGSVDESGAKQYTICDDPESAFFWDTVHPTQQGWNAVYSALQGTLQQLHSLC</sequence>
<dbReference type="InterPro" id="IPR001087">
    <property type="entry name" value="GDSL"/>
</dbReference>
<reference evidence="6 7" key="1">
    <citation type="journal article" date="2023" name="BMC Biotechnol.">
        <title>Vitis rotundifolia cv Carlos genome sequencing.</title>
        <authorList>
            <person name="Huff M."/>
            <person name="Hulse-Kemp A."/>
            <person name="Scheffler B."/>
            <person name="Youngblood R."/>
            <person name="Simpson S."/>
            <person name="Babiker E."/>
            <person name="Staton M."/>
        </authorList>
    </citation>
    <scope>NUCLEOTIDE SEQUENCE [LARGE SCALE GENOMIC DNA]</scope>
    <source>
        <tissue evidence="6">Leaf</tissue>
    </source>
</reference>
<comment type="similarity">
    <text evidence="1">Belongs to the 'GDSL' lipolytic enzyme family.</text>
</comment>
<accession>A0AA38ZUQ9</accession>
<comment type="caution">
    <text evidence="6">The sequence shown here is derived from an EMBL/GenBank/DDBJ whole genome shotgun (WGS) entry which is preliminary data.</text>
</comment>
<protein>
    <recommendedName>
        <fullName evidence="8">GDSL esterase/lipase</fullName>
    </recommendedName>
</protein>
<organism evidence="6 7">
    <name type="scientific">Vitis rotundifolia</name>
    <name type="common">Muscadine grape</name>
    <dbReference type="NCBI Taxonomy" id="103349"/>
    <lineage>
        <taxon>Eukaryota</taxon>
        <taxon>Viridiplantae</taxon>
        <taxon>Streptophyta</taxon>
        <taxon>Embryophyta</taxon>
        <taxon>Tracheophyta</taxon>
        <taxon>Spermatophyta</taxon>
        <taxon>Magnoliopsida</taxon>
        <taxon>eudicotyledons</taxon>
        <taxon>Gunneridae</taxon>
        <taxon>Pentapetalae</taxon>
        <taxon>rosids</taxon>
        <taxon>Vitales</taxon>
        <taxon>Vitaceae</taxon>
        <taxon>Viteae</taxon>
        <taxon>Vitis</taxon>
    </lineage>
</organism>
<dbReference type="Pfam" id="PF00657">
    <property type="entry name" value="Lipase_GDSL"/>
    <property type="match status" value="1"/>
</dbReference>
<evidence type="ECO:0000256" key="3">
    <source>
        <dbReference type="ARBA" id="ARBA00022963"/>
    </source>
</evidence>